<sequence>MEFSDQIKQLRKENNLSQVQYAKKLHVTRQAVSNWKNNRNLLDLEMLIEINRVFHISLDQLILGDDNMNKMTQKLIKDTDENRKAKYNMITTLIGGFLMILGFVCFFIKANSVEYVDKQGFLHENFYLILVGYLFLFAGIIVLIAGGIVYLRNKHKH</sequence>
<gene>
    <name evidence="2" type="ORF">AYP82_02995</name>
</gene>
<comment type="caution">
    <text evidence="2">The sequence shown here is derived from an EMBL/GenBank/DDBJ whole genome shotgun (WGS) entry which is preliminary data.</text>
</comment>
<dbReference type="SUPFAM" id="SSF47413">
    <property type="entry name" value="lambda repressor-like DNA-binding domains"/>
    <property type="match status" value="1"/>
</dbReference>
<dbReference type="PANTHER" id="PTHR46558">
    <property type="entry name" value="TRACRIPTIONAL REGULATORY PROTEIN-RELATED-RELATED"/>
    <property type="match status" value="1"/>
</dbReference>
<dbReference type="Pfam" id="PF13127">
    <property type="entry name" value="DUF3955"/>
    <property type="match status" value="1"/>
</dbReference>
<proteinExistence type="predicted"/>
<evidence type="ECO:0000313" key="2">
    <source>
        <dbReference type="EMBL" id="OXC20806.1"/>
    </source>
</evidence>
<evidence type="ECO:0000313" key="3">
    <source>
        <dbReference type="Proteomes" id="UP000198437"/>
    </source>
</evidence>
<evidence type="ECO:0000256" key="1">
    <source>
        <dbReference type="ARBA" id="ARBA00023125"/>
    </source>
</evidence>
<dbReference type="CDD" id="cd00093">
    <property type="entry name" value="HTH_XRE"/>
    <property type="match status" value="1"/>
</dbReference>
<dbReference type="Proteomes" id="UP000198437">
    <property type="component" value="Unassembled WGS sequence"/>
</dbReference>
<dbReference type="EMBL" id="LYQW01000048">
    <property type="protein sequence ID" value="OXC20806.1"/>
    <property type="molecule type" value="Genomic_DNA"/>
</dbReference>
<dbReference type="InterPro" id="IPR001387">
    <property type="entry name" value="Cro/C1-type_HTH"/>
</dbReference>
<dbReference type="RefSeq" id="WP_046433230.1">
    <property type="nucleotide sequence ID" value="NZ_LYQR01000005.1"/>
</dbReference>
<dbReference type="Pfam" id="PF01381">
    <property type="entry name" value="HTH_3"/>
    <property type="match status" value="1"/>
</dbReference>
<keyword evidence="1" id="KW-0238">DNA-binding</keyword>
<reference evidence="2 3" key="1">
    <citation type="submission" date="2016-05" db="EMBL/GenBank/DDBJ databases">
        <authorList>
            <person name="Johnson T.J."/>
            <person name="Youmans B.P."/>
            <person name="Case K.A."/>
        </authorList>
    </citation>
    <scope>NUCLEOTIDE SEQUENCE [LARGE SCALE GENOMIC DNA]</scope>
    <source>
        <strain evidence="2 3">UMNLC6</strain>
    </source>
</reference>
<dbReference type="GO" id="GO:0003677">
    <property type="term" value="F:DNA binding"/>
    <property type="evidence" value="ECO:0007669"/>
    <property type="project" value="UniProtKB-KW"/>
</dbReference>
<dbReference type="PROSITE" id="PS50943">
    <property type="entry name" value="HTH_CROC1"/>
    <property type="match status" value="1"/>
</dbReference>
<dbReference type="InterPro" id="IPR025016">
    <property type="entry name" value="DUF3955"/>
</dbReference>
<accession>A0A226TQN9</accession>
<dbReference type="InterPro" id="IPR010982">
    <property type="entry name" value="Lambda_DNA-bd_dom_sf"/>
</dbReference>
<organism evidence="2 3">
    <name type="scientific">Lactobacillus crispatus</name>
    <dbReference type="NCBI Taxonomy" id="47770"/>
    <lineage>
        <taxon>Bacteria</taxon>
        <taxon>Bacillati</taxon>
        <taxon>Bacillota</taxon>
        <taxon>Bacilli</taxon>
        <taxon>Lactobacillales</taxon>
        <taxon>Lactobacillaceae</taxon>
        <taxon>Lactobacillus</taxon>
    </lineage>
</organism>
<dbReference type="Gene3D" id="1.10.260.40">
    <property type="entry name" value="lambda repressor-like DNA-binding domains"/>
    <property type="match status" value="1"/>
</dbReference>
<protein>
    <submittedName>
        <fullName evidence="2">XRE family transcriptional regulator</fullName>
    </submittedName>
</protein>
<name>A0A226TQN9_9LACO</name>
<dbReference type="PANTHER" id="PTHR46558:SF4">
    <property type="entry name" value="DNA-BIDING PHAGE PROTEIN"/>
    <property type="match status" value="1"/>
</dbReference>
<dbReference type="AlphaFoldDB" id="A0A226TQN9"/>
<dbReference type="SMART" id="SM00530">
    <property type="entry name" value="HTH_XRE"/>
    <property type="match status" value="1"/>
</dbReference>